<dbReference type="AlphaFoldDB" id="Q5VMG1"/>
<feature type="region of interest" description="Disordered" evidence="1">
    <location>
        <begin position="346"/>
        <end position="375"/>
    </location>
</feature>
<feature type="compositionally biased region" description="Polar residues" evidence="1">
    <location>
        <begin position="347"/>
        <end position="375"/>
    </location>
</feature>
<sequence>MQITILGLTPCTEETKPASWIKLTHYKLTCFSAFLDGVPKKVASLLALEAQRLVEMDEALPIMHLDKYPKLEKPIDGDPVLGGVLIKHTLLHGRSGHRRRRRHTQLHCGPSDIRRFAETTAASWPTIFDVSPNKPLLRGLCCGPSDIRRFLETTAASWPMCRARQPNLTARLVDALDTDIVLAIHPNVLCAITILTTSLKTSCGPSDIRRFAETTAASWPMLWTLRYSTFRRNNRGFVAYVADPQIFDVSPKQPRLRGLCCGPSDIRRFAETTAAWWPMLRTLRYSTFRRNNRGFVAYVVDPQIFDVLPKQPLLRGLCCGPSDIRRFAETTAAWWPMELTNVGPVWHSSSSNSTPPGAGAQPNSFSSTKTRSGVGWSSLTKCNRVVELGLGSSTTPLQTQLLELYLGVGAVPNRPVV</sequence>
<gene>
    <name evidence="2" type="primary">B1460A05.8</name>
</gene>
<dbReference type="Proteomes" id="UP000000763">
    <property type="component" value="Chromosome 6"/>
</dbReference>
<evidence type="ECO:0000256" key="1">
    <source>
        <dbReference type="SAM" id="MobiDB-lite"/>
    </source>
</evidence>
<dbReference type="EMBL" id="AP006751">
    <property type="protein sequence ID" value="BAD69364.1"/>
    <property type="molecule type" value="Genomic_DNA"/>
</dbReference>
<evidence type="ECO:0000313" key="2">
    <source>
        <dbReference type="EMBL" id="BAD69364.1"/>
    </source>
</evidence>
<organism evidence="2 3">
    <name type="scientific">Oryza sativa subsp. japonica</name>
    <name type="common">Rice</name>
    <dbReference type="NCBI Taxonomy" id="39947"/>
    <lineage>
        <taxon>Eukaryota</taxon>
        <taxon>Viridiplantae</taxon>
        <taxon>Streptophyta</taxon>
        <taxon>Embryophyta</taxon>
        <taxon>Tracheophyta</taxon>
        <taxon>Spermatophyta</taxon>
        <taxon>Magnoliopsida</taxon>
        <taxon>Liliopsida</taxon>
        <taxon>Poales</taxon>
        <taxon>Poaceae</taxon>
        <taxon>BOP clade</taxon>
        <taxon>Oryzoideae</taxon>
        <taxon>Oryzeae</taxon>
        <taxon>Oryzinae</taxon>
        <taxon>Oryza</taxon>
        <taxon>Oryza sativa</taxon>
    </lineage>
</organism>
<accession>Q5VMG1</accession>
<name>Q5VMG1_ORYSJ</name>
<proteinExistence type="predicted"/>
<protein>
    <submittedName>
        <fullName evidence="2">Uncharacterized protein</fullName>
    </submittedName>
</protein>
<reference evidence="3" key="2">
    <citation type="journal article" date="2008" name="Nucleic Acids Res.">
        <title>The rice annotation project database (RAP-DB): 2008 update.</title>
        <authorList>
            <consortium name="The rice annotation project (RAP)"/>
        </authorList>
    </citation>
    <scope>GENOME REANNOTATION</scope>
    <source>
        <strain evidence="3">cv. Nipponbare</strain>
    </source>
</reference>
<evidence type="ECO:0000313" key="3">
    <source>
        <dbReference type="Proteomes" id="UP000000763"/>
    </source>
</evidence>
<reference evidence="3" key="1">
    <citation type="journal article" date="2005" name="Nature">
        <title>The map-based sequence of the rice genome.</title>
        <authorList>
            <consortium name="International rice genome sequencing project (IRGSP)"/>
            <person name="Matsumoto T."/>
            <person name="Wu J."/>
            <person name="Kanamori H."/>
            <person name="Katayose Y."/>
            <person name="Fujisawa M."/>
            <person name="Namiki N."/>
            <person name="Mizuno H."/>
            <person name="Yamamoto K."/>
            <person name="Antonio B.A."/>
            <person name="Baba T."/>
            <person name="Sakata K."/>
            <person name="Nagamura Y."/>
            <person name="Aoki H."/>
            <person name="Arikawa K."/>
            <person name="Arita K."/>
            <person name="Bito T."/>
            <person name="Chiden Y."/>
            <person name="Fujitsuka N."/>
            <person name="Fukunaka R."/>
            <person name="Hamada M."/>
            <person name="Harada C."/>
            <person name="Hayashi A."/>
            <person name="Hijishita S."/>
            <person name="Honda M."/>
            <person name="Hosokawa S."/>
            <person name="Ichikawa Y."/>
            <person name="Idonuma A."/>
            <person name="Iijima M."/>
            <person name="Ikeda M."/>
            <person name="Ikeno M."/>
            <person name="Ito K."/>
            <person name="Ito S."/>
            <person name="Ito T."/>
            <person name="Ito Y."/>
            <person name="Ito Y."/>
            <person name="Iwabuchi A."/>
            <person name="Kamiya K."/>
            <person name="Karasawa W."/>
            <person name="Kurita K."/>
            <person name="Katagiri S."/>
            <person name="Kikuta A."/>
            <person name="Kobayashi H."/>
            <person name="Kobayashi N."/>
            <person name="Machita K."/>
            <person name="Maehara T."/>
            <person name="Masukawa M."/>
            <person name="Mizubayashi T."/>
            <person name="Mukai Y."/>
            <person name="Nagasaki H."/>
            <person name="Nagata Y."/>
            <person name="Naito S."/>
            <person name="Nakashima M."/>
            <person name="Nakama Y."/>
            <person name="Nakamichi Y."/>
            <person name="Nakamura M."/>
            <person name="Meguro A."/>
            <person name="Negishi M."/>
            <person name="Ohta I."/>
            <person name="Ohta T."/>
            <person name="Okamoto M."/>
            <person name="Ono N."/>
            <person name="Saji S."/>
            <person name="Sakaguchi M."/>
            <person name="Sakai K."/>
            <person name="Shibata M."/>
            <person name="Shimokawa T."/>
            <person name="Song J."/>
            <person name="Takazaki Y."/>
            <person name="Terasawa K."/>
            <person name="Tsugane M."/>
            <person name="Tsuji K."/>
            <person name="Ueda S."/>
            <person name="Waki K."/>
            <person name="Yamagata H."/>
            <person name="Yamamoto M."/>
            <person name="Yamamoto S."/>
            <person name="Yamane H."/>
            <person name="Yoshiki S."/>
            <person name="Yoshihara R."/>
            <person name="Yukawa K."/>
            <person name="Zhong H."/>
            <person name="Yano M."/>
            <person name="Yuan Q."/>
            <person name="Ouyang S."/>
            <person name="Liu J."/>
            <person name="Jones K.M."/>
            <person name="Gansberger K."/>
            <person name="Moffat K."/>
            <person name="Hill J."/>
            <person name="Bera J."/>
            <person name="Fadrosh D."/>
            <person name="Jin S."/>
            <person name="Johri S."/>
            <person name="Kim M."/>
            <person name="Overton L."/>
            <person name="Reardon M."/>
            <person name="Tsitrin T."/>
            <person name="Vuong H."/>
            <person name="Weaver B."/>
            <person name="Ciecko A."/>
            <person name="Tallon L."/>
            <person name="Jackson J."/>
            <person name="Pai G."/>
            <person name="Aken S.V."/>
            <person name="Utterback T."/>
            <person name="Reidmuller S."/>
            <person name="Feldblyum T."/>
            <person name="Hsiao J."/>
            <person name="Zismann V."/>
            <person name="Iobst S."/>
            <person name="de Vazeille A.R."/>
            <person name="Buell C.R."/>
            <person name="Ying K."/>
            <person name="Li Y."/>
            <person name="Lu T."/>
            <person name="Huang Y."/>
            <person name="Zhao Q."/>
            <person name="Feng Q."/>
            <person name="Zhang L."/>
            <person name="Zhu J."/>
            <person name="Weng Q."/>
            <person name="Mu J."/>
            <person name="Lu Y."/>
            <person name="Fan D."/>
            <person name="Liu Y."/>
            <person name="Guan J."/>
            <person name="Zhang Y."/>
            <person name="Yu S."/>
            <person name="Liu X."/>
            <person name="Zhang Y."/>
            <person name="Hong G."/>
            <person name="Han B."/>
            <person name="Choisne N."/>
            <person name="Demange N."/>
            <person name="Orjeda G."/>
            <person name="Samain S."/>
            <person name="Cattolico L."/>
            <person name="Pelletier E."/>
            <person name="Couloux A."/>
            <person name="Segurens B."/>
            <person name="Wincker P."/>
            <person name="D'Hont A."/>
            <person name="Scarpelli C."/>
            <person name="Weissenbach J."/>
            <person name="Salanoubat M."/>
            <person name="Quetier F."/>
            <person name="Yu Y."/>
            <person name="Kim H.R."/>
            <person name="Rambo T."/>
            <person name="Currie J."/>
            <person name="Collura K."/>
            <person name="Luo M."/>
            <person name="Yang T."/>
            <person name="Ammiraju J.S.S."/>
            <person name="Engler F."/>
            <person name="Soderlund C."/>
            <person name="Wing R.A."/>
            <person name="Palmer L.E."/>
            <person name="de la Bastide M."/>
            <person name="Spiegel L."/>
            <person name="Nascimento L."/>
            <person name="Zutavern T."/>
            <person name="O'Shaughnessy A."/>
            <person name="Dike S."/>
            <person name="Dedhia N."/>
            <person name="Preston R."/>
            <person name="Balija V."/>
            <person name="McCombie W.R."/>
            <person name="Chow T."/>
            <person name="Chen H."/>
            <person name="Chung M."/>
            <person name="Chen C."/>
            <person name="Shaw J."/>
            <person name="Wu H."/>
            <person name="Hsiao K."/>
            <person name="Chao Y."/>
            <person name="Chu M."/>
            <person name="Cheng C."/>
            <person name="Hour A."/>
            <person name="Lee P."/>
            <person name="Lin S."/>
            <person name="Lin Y."/>
            <person name="Liou J."/>
            <person name="Liu S."/>
            <person name="Hsing Y."/>
            <person name="Raghuvanshi S."/>
            <person name="Mohanty A."/>
            <person name="Bharti A.K."/>
            <person name="Gaur A."/>
            <person name="Gupta V."/>
            <person name="Kumar D."/>
            <person name="Ravi V."/>
            <person name="Vij S."/>
            <person name="Kapur A."/>
            <person name="Khurana P."/>
            <person name="Khurana P."/>
            <person name="Khurana J.P."/>
            <person name="Tyagi A.K."/>
            <person name="Gaikwad K."/>
            <person name="Singh A."/>
            <person name="Dalal V."/>
            <person name="Srivastava S."/>
            <person name="Dixit A."/>
            <person name="Pal A.K."/>
            <person name="Ghazi I.A."/>
            <person name="Yadav M."/>
            <person name="Pandit A."/>
            <person name="Bhargava A."/>
            <person name="Sureshbabu K."/>
            <person name="Batra K."/>
            <person name="Sharma T.R."/>
            <person name="Mohapatra T."/>
            <person name="Singh N.K."/>
            <person name="Messing J."/>
            <person name="Nelson A.B."/>
            <person name="Fuks G."/>
            <person name="Kavchok S."/>
            <person name="Keizer G."/>
            <person name="Linton E."/>
            <person name="Llaca V."/>
            <person name="Song R."/>
            <person name="Tanyolac B."/>
            <person name="Young S."/>
            <person name="Ho-Il K."/>
            <person name="Hahn J.H."/>
            <person name="Sangsakoo G."/>
            <person name="Vanavichit A."/>
            <person name="de Mattos Luiz.A.T."/>
            <person name="Zimmer P.D."/>
            <person name="Malone G."/>
            <person name="Dellagostin O."/>
            <person name="de Oliveira A.C."/>
            <person name="Bevan M."/>
            <person name="Bancroft I."/>
            <person name="Minx P."/>
            <person name="Cordum H."/>
            <person name="Wilson R."/>
            <person name="Cheng Z."/>
            <person name="Jin W."/>
            <person name="Jiang J."/>
            <person name="Leong S.A."/>
            <person name="Iwama H."/>
            <person name="Gojobori T."/>
            <person name="Itoh T."/>
            <person name="Niimura Y."/>
            <person name="Fujii Y."/>
            <person name="Habara T."/>
            <person name="Sakai H."/>
            <person name="Sato Y."/>
            <person name="Wilson G."/>
            <person name="Kumar K."/>
            <person name="McCouch S."/>
            <person name="Juretic N."/>
            <person name="Hoen D."/>
            <person name="Wright S."/>
            <person name="Bruskiewich R."/>
            <person name="Bureau T."/>
            <person name="Miyao A."/>
            <person name="Hirochika H."/>
            <person name="Nishikawa T."/>
            <person name="Kadowaki K."/>
            <person name="Sugiura M."/>
            <person name="Burr B."/>
            <person name="Sasaki T."/>
        </authorList>
    </citation>
    <scope>NUCLEOTIDE SEQUENCE [LARGE SCALE GENOMIC DNA]</scope>
    <source>
        <strain evidence="3">cv. Nipponbare</strain>
    </source>
</reference>